<keyword evidence="1" id="KW-0472">Membrane</keyword>
<organism evidence="3 4">
    <name type="scientific">Pseudooceanicola spongiae</name>
    <dbReference type="NCBI Taxonomy" id="2613965"/>
    <lineage>
        <taxon>Bacteria</taxon>
        <taxon>Pseudomonadati</taxon>
        <taxon>Pseudomonadota</taxon>
        <taxon>Alphaproteobacteria</taxon>
        <taxon>Rhodobacterales</taxon>
        <taxon>Paracoccaceae</taxon>
        <taxon>Pseudooceanicola</taxon>
    </lineage>
</organism>
<dbReference type="SUPFAM" id="SSF51905">
    <property type="entry name" value="FAD/NAD(P)-binding domain"/>
    <property type="match status" value="1"/>
</dbReference>
<dbReference type="InterPro" id="IPR050407">
    <property type="entry name" value="Geranylgeranyl_reductase"/>
</dbReference>
<dbReference type="NCBIfam" id="TIGR02032">
    <property type="entry name" value="GG-red-SF"/>
    <property type="match status" value="1"/>
</dbReference>
<proteinExistence type="predicted"/>
<dbReference type="KEGG" id="pshq:F3W81_12415"/>
<gene>
    <name evidence="3" type="ORF">F3W81_12415</name>
</gene>
<sequence length="392" mass="42036">MTAYDVIVIGAGPAGAAAAYTAVSAGLTVALIDKSRFPREKLCGGGVTGRSYSYFSQIYGTAIPPELIEAKTAVVLHAHGQELAQLADIPPMYMAMRRSFDDDMCRRALAAGAADFTARRIASIDVDAPSVTLADGTKLSARVLIGADGVNSQVARALFGASYDRNRVGFALEVEAPPAPDNLSAPMRIDFGAADWGYGWHFPKSGSSTIGIGGVMSRNPEIKTSMAAYLAELGHDPEMHCKGHFLPFGDFRRQAGRGAVLLAGDAAGLVDPITGEGIAYAMKSGQLAAQAASEALTASQPTQALRLYQRKLRPIHKALRQARLLRQMIFAQMFQASFVRAFRRSGSLRHLFMHLIAGEIEYGEFATATLRRLPRVLGQAVARRLSLKSHRS</sequence>
<dbReference type="EMBL" id="CP045201">
    <property type="protein sequence ID" value="QOL81555.1"/>
    <property type="molecule type" value="Genomic_DNA"/>
</dbReference>
<dbReference type="InterPro" id="IPR011777">
    <property type="entry name" value="Geranylgeranyl_Rdtase_fam"/>
</dbReference>
<dbReference type="PANTHER" id="PTHR42685">
    <property type="entry name" value="GERANYLGERANYL DIPHOSPHATE REDUCTASE"/>
    <property type="match status" value="1"/>
</dbReference>
<reference evidence="3 4" key="1">
    <citation type="submission" date="2019-10" db="EMBL/GenBank/DDBJ databases">
        <title>Pseudopuniceibacterium sp. HQ09 islated from Antarctica.</title>
        <authorList>
            <person name="Liao L."/>
            <person name="Su S."/>
            <person name="Chen B."/>
            <person name="Yu Y."/>
        </authorList>
    </citation>
    <scope>NUCLEOTIDE SEQUENCE [LARGE SCALE GENOMIC DNA]</scope>
    <source>
        <strain evidence="3 4">HQ09</strain>
    </source>
</reference>
<name>A0A7L9WMD2_9RHOB</name>
<dbReference type="GO" id="GO:0016628">
    <property type="term" value="F:oxidoreductase activity, acting on the CH-CH group of donors, NAD or NADP as acceptor"/>
    <property type="evidence" value="ECO:0007669"/>
    <property type="project" value="InterPro"/>
</dbReference>
<dbReference type="AlphaFoldDB" id="A0A7L9WMD2"/>
<evidence type="ECO:0000313" key="4">
    <source>
        <dbReference type="Proteomes" id="UP000594118"/>
    </source>
</evidence>
<dbReference type="InterPro" id="IPR002938">
    <property type="entry name" value="FAD-bd"/>
</dbReference>
<dbReference type="RefSeq" id="WP_193079472.1">
    <property type="nucleotide sequence ID" value="NZ_CP045201.1"/>
</dbReference>
<dbReference type="Gene3D" id="3.50.50.60">
    <property type="entry name" value="FAD/NAD(P)-binding domain"/>
    <property type="match status" value="1"/>
</dbReference>
<protein>
    <submittedName>
        <fullName evidence="3">Geranylgeranyl reductase family protein</fullName>
    </submittedName>
</protein>
<evidence type="ECO:0000313" key="3">
    <source>
        <dbReference type="EMBL" id="QOL81555.1"/>
    </source>
</evidence>
<evidence type="ECO:0000256" key="1">
    <source>
        <dbReference type="SAM" id="Phobius"/>
    </source>
</evidence>
<feature type="domain" description="FAD-binding" evidence="2">
    <location>
        <begin position="4"/>
        <end position="158"/>
    </location>
</feature>
<keyword evidence="1" id="KW-0812">Transmembrane</keyword>
<accession>A0A7L9WMD2</accession>
<dbReference type="InterPro" id="IPR036188">
    <property type="entry name" value="FAD/NAD-bd_sf"/>
</dbReference>
<dbReference type="Pfam" id="PF01494">
    <property type="entry name" value="FAD_binding_3"/>
    <property type="match status" value="1"/>
</dbReference>
<dbReference type="GO" id="GO:0071949">
    <property type="term" value="F:FAD binding"/>
    <property type="evidence" value="ECO:0007669"/>
    <property type="project" value="InterPro"/>
</dbReference>
<keyword evidence="4" id="KW-1185">Reference proteome</keyword>
<dbReference type="Proteomes" id="UP000594118">
    <property type="component" value="Chromosome"/>
</dbReference>
<dbReference type="PRINTS" id="PR00420">
    <property type="entry name" value="RNGMNOXGNASE"/>
</dbReference>
<dbReference type="PANTHER" id="PTHR42685:SF22">
    <property type="entry name" value="CONDITIONED MEDIUM FACTOR RECEPTOR 1"/>
    <property type="match status" value="1"/>
</dbReference>
<feature type="transmembrane region" description="Helical" evidence="1">
    <location>
        <begin position="6"/>
        <end position="32"/>
    </location>
</feature>
<keyword evidence="1" id="KW-1133">Transmembrane helix</keyword>
<evidence type="ECO:0000259" key="2">
    <source>
        <dbReference type="Pfam" id="PF01494"/>
    </source>
</evidence>